<name>A0ABT1U483_9GAMM</name>
<dbReference type="EMBL" id="JANIBK010000038">
    <property type="protein sequence ID" value="MCQ8128648.1"/>
    <property type="molecule type" value="Genomic_DNA"/>
</dbReference>
<dbReference type="RefSeq" id="WP_256615043.1">
    <property type="nucleotide sequence ID" value="NZ_JANIBK010000038.1"/>
</dbReference>
<feature type="region of interest" description="Disordered" evidence="1">
    <location>
        <begin position="32"/>
        <end position="54"/>
    </location>
</feature>
<reference evidence="2 3" key="1">
    <citation type="submission" date="2022-07" db="EMBL/GenBank/DDBJ databases">
        <title>Methylomonas rivi sp. nov., Methylomonas rosea sp. nov., Methylomonas aureus sp. nov. and Methylomonas subterranea sp. nov., four novel methanotrophs isolated from a freshwater creek and the deep terrestrial subsurface.</title>
        <authorList>
            <person name="Abin C."/>
            <person name="Sankaranarayanan K."/>
            <person name="Garner C."/>
            <person name="Sindelar R."/>
            <person name="Kotary K."/>
            <person name="Garner R."/>
            <person name="Barclay S."/>
            <person name="Lawson P."/>
            <person name="Krumholz L."/>
        </authorList>
    </citation>
    <scope>NUCLEOTIDE SEQUENCE [LARGE SCALE GENOMIC DNA]</scope>
    <source>
        <strain evidence="2 3">WSC-6</strain>
    </source>
</reference>
<evidence type="ECO:0000256" key="1">
    <source>
        <dbReference type="SAM" id="MobiDB-lite"/>
    </source>
</evidence>
<accession>A0ABT1U483</accession>
<evidence type="ECO:0000313" key="3">
    <source>
        <dbReference type="Proteomes" id="UP001524586"/>
    </source>
</evidence>
<evidence type="ECO:0000313" key="2">
    <source>
        <dbReference type="EMBL" id="MCQ8128648.1"/>
    </source>
</evidence>
<feature type="compositionally biased region" description="Basic and acidic residues" evidence="1">
    <location>
        <begin position="45"/>
        <end position="54"/>
    </location>
</feature>
<proteinExistence type="predicted"/>
<organism evidence="2 3">
    <name type="scientific">Methylomonas rivi</name>
    <dbReference type="NCBI Taxonomy" id="2952226"/>
    <lineage>
        <taxon>Bacteria</taxon>
        <taxon>Pseudomonadati</taxon>
        <taxon>Pseudomonadota</taxon>
        <taxon>Gammaproteobacteria</taxon>
        <taxon>Methylococcales</taxon>
        <taxon>Methylococcaceae</taxon>
        <taxon>Methylomonas</taxon>
    </lineage>
</organism>
<keyword evidence="3" id="KW-1185">Reference proteome</keyword>
<protein>
    <submittedName>
        <fullName evidence="2">Uncharacterized protein</fullName>
    </submittedName>
</protein>
<sequence>MMRMLLEIVMVLAIMGGLIFVTKVLAQEERADKAKSAGGGAADEAAEKPETKDE</sequence>
<comment type="caution">
    <text evidence="2">The sequence shown here is derived from an EMBL/GenBank/DDBJ whole genome shotgun (WGS) entry which is preliminary data.</text>
</comment>
<dbReference type="Proteomes" id="UP001524586">
    <property type="component" value="Unassembled WGS sequence"/>
</dbReference>
<gene>
    <name evidence="2" type="ORF">NP596_09265</name>
</gene>